<reference evidence="2 3" key="1">
    <citation type="submission" date="2015-09" db="EMBL/GenBank/DDBJ databases">
        <authorList>
            <consortium name="Pathogen Informatics"/>
        </authorList>
    </citation>
    <scope>NUCLEOTIDE SEQUENCE [LARGE SCALE GENOMIC DNA]</scope>
    <source>
        <strain evidence="2 3">2789STDY5834914</strain>
    </source>
</reference>
<dbReference type="Gene3D" id="3.40.50.1390">
    <property type="entry name" value="Resolvase, N-terminal catalytic domain"/>
    <property type="match status" value="1"/>
</dbReference>
<dbReference type="Pfam" id="PF00239">
    <property type="entry name" value="Resolvase"/>
    <property type="match status" value="1"/>
</dbReference>
<dbReference type="GO" id="GO:0000150">
    <property type="term" value="F:DNA strand exchange activity"/>
    <property type="evidence" value="ECO:0007669"/>
    <property type="project" value="InterPro"/>
</dbReference>
<proteinExistence type="predicted"/>
<feature type="domain" description="Resolvase/invertase-type recombinase catalytic" evidence="1">
    <location>
        <begin position="64"/>
        <end position="168"/>
    </location>
</feature>
<dbReference type="GeneID" id="96228674"/>
<evidence type="ECO:0000313" key="2">
    <source>
        <dbReference type="EMBL" id="CUP54101.1"/>
    </source>
</evidence>
<dbReference type="GO" id="GO:0003677">
    <property type="term" value="F:DNA binding"/>
    <property type="evidence" value="ECO:0007669"/>
    <property type="project" value="InterPro"/>
</dbReference>
<dbReference type="SUPFAM" id="SSF53041">
    <property type="entry name" value="Resolvase-like"/>
    <property type="match status" value="1"/>
</dbReference>
<dbReference type="Proteomes" id="UP000095485">
    <property type="component" value="Unassembled WGS sequence"/>
</dbReference>
<name>A0A174P3M5_9FIRM</name>
<sequence>MKRERLQKLFSEDKEIFQGGMLFPTWICKGKEEIENRNIPQRAAVYLDIPIPCAGLLYYEKEKSLHYCEQQTYQVVTLLEGVGCDYSIEKENWQRLAVLARKGMIDVIVVSGLSRLSYCPEEILQTMEMLQSFQVQIDCIGYGILDYARLKQYLMHTWEKQEQFEQELDAYLCSCCTRERI</sequence>
<gene>
    <name evidence="2" type="ORF">ERS852526_01376</name>
</gene>
<dbReference type="EMBL" id="CZAY01000009">
    <property type="protein sequence ID" value="CUP54101.1"/>
    <property type="molecule type" value="Genomic_DNA"/>
</dbReference>
<evidence type="ECO:0000259" key="1">
    <source>
        <dbReference type="Pfam" id="PF00239"/>
    </source>
</evidence>
<dbReference type="RefSeq" id="WP_025578821.1">
    <property type="nucleotide sequence ID" value="NZ_CZAY01000009.1"/>
</dbReference>
<protein>
    <recommendedName>
        <fullName evidence="1">Resolvase/invertase-type recombinase catalytic domain-containing protein</fullName>
    </recommendedName>
</protein>
<dbReference type="InterPro" id="IPR036162">
    <property type="entry name" value="Resolvase-like_N_sf"/>
</dbReference>
<evidence type="ECO:0000313" key="3">
    <source>
        <dbReference type="Proteomes" id="UP000095485"/>
    </source>
</evidence>
<accession>A0A174P3M5</accession>
<organism evidence="2 3">
    <name type="scientific">Dorea longicatena</name>
    <dbReference type="NCBI Taxonomy" id="88431"/>
    <lineage>
        <taxon>Bacteria</taxon>
        <taxon>Bacillati</taxon>
        <taxon>Bacillota</taxon>
        <taxon>Clostridia</taxon>
        <taxon>Lachnospirales</taxon>
        <taxon>Lachnospiraceae</taxon>
        <taxon>Dorea</taxon>
    </lineage>
</organism>
<dbReference type="AlphaFoldDB" id="A0A174P3M5"/>
<dbReference type="InterPro" id="IPR006119">
    <property type="entry name" value="Resolv_N"/>
</dbReference>